<proteinExistence type="predicted"/>
<accession>A0A5N6R681</accession>
<evidence type="ECO:0000313" key="2">
    <source>
        <dbReference type="Proteomes" id="UP000327013"/>
    </source>
</evidence>
<gene>
    <name evidence="1" type="ORF">FH972_012723</name>
</gene>
<keyword evidence="2" id="KW-1185">Reference proteome</keyword>
<dbReference type="Proteomes" id="UP000327013">
    <property type="component" value="Chromosome 5"/>
</dbReference>
<name>A0A5N6R681_9ROSI</name>
<sequence length="191" mass="20761">MLPPTTTAFGFSFSLNRRRPPSLTSTPLINKPIPSSTIRCLTHAPTRNHPACLHSIPPNCSPSTTPLTVVPETKAGTCWTDVLLVGRGRVREPAVSKVQAGRAGVSELAQVLGRGVQRQPHPRQALPPPPQSLRVSLQGLHRHRRRVDSAMLPAVQQVVSPEMYARGMGTEEAREMYGEGAIVFCGLRVKL</sequence>
<reference evidence="1 2" key="1">
    <citation type="submission" date="2019-06" db="EMBL/GenBank/DDBJ databases">
        <title>A chromosomal-level reference genome of Carpinus fangiana (Coryloideae, Betulaceae).</title>
        <authorList>
            <person name="Yang X."/>
            <person name="Wang Z."/>
            <person name="Zhang L."/>
            <person name="Hao G."/>
            <person name="Liu J."/>
            <person name="Yang Y."/>
        </authorList>
    </citation>
    <scope>NUCLEOTIDE SEQUENCE [LARGE SCALE GENOMIC DNA]</scope>
    <source>
        <strain evidence="1">Cfa_2016G</strain>
        <tissue evidence="1">Leaf</tissue>
    </source>
</reference>
<evidence type="ECO:0000313" key="1">
    <source>
        <dbReference type="EMBL" id="KAE8055913.1"/>
    </source>
</evidence>
<organism evidence="1 2">
    <name type="scientific">Carpinus fangiana</name>
    <dbReference type="NCBI Taxonomy" id="176857"/>
    <lineage>
        <taxon>Eukaryota</taxon>
        <taxon>Viridiplantae</taxon>
        <taxon>Streptophyta</taxon>
        <taxon>Embryophyta</taxon>
        <taxon>Tracheophyta</taxon>
        <taxon>Spermatophyta</taxon>
        <taxon>Magnoliopsida</taxon>
        <taxon>eudicotyledons</taxon>
        <taxon>Gunneridae</taxon>
        <taxon>Pentapetalae</taxon>
        <taxon>rosids</taxon>
        <taxon>fabids</taxon>
        <taxon>Fagales</taxon>
        <taxon>Betulaceae</taxon>
        <taxon>Carpinus</taxon>
    </lineage>
</organism>
<protein>
    <submittedName>
        <fullName evidence="1">Uncharacterized protein</fullName>
    </submittedName>
</protein>
<dbReference type="EMBL" id="CM017325">
    <property type="protein sequence ID" value="KAE8055913.1"/>
    <property type="molecule type" value="Genomic_DNA"/>
</dbReference>
<dbReference type="AlphaFoldDB" id="A0A5N6R681"/>